<gene>
    <name evidence="1" type="ORF">PILCRDRAFT_830354</name>
</gene>
<sequence>MSCVAGAIDFLYSSVTVSNVTIIRKCIEAVFNKLTASPDPVLVSFWVIGLNSRRKSLYWKVRRIKYGYGGKYGGKYGGSQSAQRWLHCGVLNLP</sequence>
<dbReference type="AlphaFoldDB" id="A0A0C3EFE3"/>
<dbReference type="EMBL" id="KN833329">
    <property type="protein sequence ID" value="KIM71405.1"/>
    <property type="molecule type" value="Genomic_DNA"/>
</dbReference>
<dbReference type="HOGENOM" id="CLU_2391986_0_0_1"/>
<feature type="non-terminal residue" evidence="1">
    <location>
        <position position="94"/>
    </location>
</feature>
<evidence type="ECO:0000313" key="2">
    <source>
        <dbReference type="Proteomes" id="UP000054166"/>
    </source>
</evidence>
<dbReference type="InParanoid" id="A0A0C3EFE3"/>
<name>A0A0C3EFE3_PILCF</name>
<reference evidence="1 2" key="1">
    <citation type="submission" date="2014-04" db="EMBL/GenBank/DDBJ databases">
        <authorList>
            <consortium name="DOE Joint Genome Institute"/>
            <person name="Kuo A."/>
            <person name="Tarkka M."/>
            <person name="Buscot F."/>
            <person name="Kohler A."/>
            <person name="Nagy L.G."/>
            <person name="Floudas D."/>
            <person name="Copeland A."/>
            <person name="Barry K.W."/>
            <person name="Cichocki N."/>
            <person name="Veneault-Fourrey C."/>
            <person name="LaButti K."/>
            <person name="Lindquist E.A."/>
            <person name="Lipzen A."/>
            <person name="Lundell T."/>
            <person name="Morin E."/>
            <person name="Murat C."/>
            <person name="Sun H."/>
            <person name="Tunlid A."/>
            <person name="Henrissat B."/>
            <person name="Grigoriev I.V."/>
            <person name="Hibbett D.S."/>
            <person name="Martin F."/>
            <person name="Nordberg H.P."/>
            <person name="Cantor M.N."/>
            <person name="Hua S.X."/>
        </authorList>
    </citation>
    <scope>NUCLEOTIDE SEQUENCE [LARGE SCALE GENOMIC DNA]</scope>
    <source>
        <strain evidence="1 2">F 1598</strain>
    </source>
</reference>
<evidence type="ECO:0000313" key="1">
    <source>
        <dbReference type="EMBL" id="KIM71405.1"/>
    </source>
</evidence>
<protein>
    <submittedName>
        <fullName evidence="1">Uncharacterized protein</fullName>
    </submittedName>
</protein>
<accession>A0A0C3EFE3</accession>
<keyword evidence="2" id="KW-1185">Reference proteome</keyword>
<reference evidence="2" key="2">
    <citation type="submission" date="2015-01" db="EMBL/GenBank/DDBJ databases">
        <title>Evolutionary Origins and Diversification of the Mycorrhizal Mutualists.</title>
        <authorList>
            <consortium name="DOE Joint Genome Institute"/>
            <consortium name="Mycorrhizal Genomics Consortium"/>
            <person name="Kohler A."/>
            <person name="Kuo A."/>
            <person name="Nagy L.G."/>
            <person name="Floudas D."/>
            <person name="Copeland A."/>
            <person name="Barry K.W."/>
            <person name="Cichocki N."/>
            <person name="Veneault-Fourrey C."/>
            <person name="LaButti K."/>
            <person name="Lindquist E.A."/>
            <person name="Lipzen A."/>
            <person name="Lundell T."/>
            <person name="Morin E."/>
            <person name="Murat C."/>
            <person name="Riley R."/>
            <person name="Ohm R."/>
            <person name="Sun H."/>
            <person name="Tunlid A."/>
            <person name="Henrissat B."/>
            <person name="Grigoriev I.V."/>
            <person name="Hibbett D.S."/>
            <person name="Martin F."/>
        </authorList>
    </citation>
    <scope>NUCLEOTIDE SEQUENCE [LARGE SCALE GENOMIC DNA]</scope>
    <source>
        <strain evidence="2">F 1598</strain>
    </source>
</reference>
<dbReference type="Proteomes" id="UP000054166">
    <property type="component" value="Unassembled WGS sequence"/>
</dbReference>
<organism evidence="1 2">
    <name type="scientific">Piloderma croceum (strain F 1598)</name>
    <dbReference type="NCBI Taxonomy" id="765440"/>
    <lineage>
        <taxon>Eukaryota</taxon>
        <taxon>Fungi</taxon>
        <taxon>Dikarya</taxon>
        <taxon>Basidiomycota</taxon>
        <taxon>Agaricomycotina</taxon>
        <taxon>Agaricomycetes</taxon>
        <taxon>Agaricomycetidae</taxon>
        <taxon>Atheliales</taxon>
        <taxon>Atheliaceae</taxon>
        <taxon>Piloderma</taxon>
    </lineage>
</organism>
<proteinExistence type="predicted"/>